<dbReference type="GO" id="GO:0005344">
    <property type="term" value="F:oxygen carrier activity"/>
    <property type="evidence" value="ECO:0007669"/>
    <property type="project" value="UniProtKB-KW"/>
</dbReference>
<evidence type="ECO:0000313" key="9">
    <source>
        <dbReference type="EMBL" id="CAG9801291.1"/>
    </source>
</evidence>
<dbReference type="AlphaFoldDB" id="A0A9N9RQG0"/>
<dbReference type="Gene3D" id="1.10.490.10">
    <property type="entry name" value="Globins"/>
    <property type="match status" value="1"/>
</dbReference>
<proteinExistence type="inferred from homology"/>
<dbReference type="InterPro" id="IPR000971">
    <property type="entry name" value="Globin"/>
</dbReference>
<organism evidence="9 10">
    <name type="scientific">Chironomus riparius</name>
    <dbReference type="NCBI Taxonomy" id="315576"/>
    <lineage>
        <taxon>Eukaryota</taxon>
        <taxon>Metazoa</taxon>
        <taxon>Ecdysozoa</taxon>
        <taxon>Arthropoda</taxon>
        <taxon>Hexapoda</taxon>
        <taxon>Insecta</taxon>
        <taxon>Pterygota</taxon>
        <taxon>Neoptera</taxon>
        <taxon>Endopterygota</taxon>
        <taxon>Diptera</taxon>
        <taxon>Nematocera</taxon>
        <taxon>Chironomoidea</taxon>
        <taxon>Chironomidae</taxon>
        <taxon>Chironominae</taxon>
        <taxon>Chironomus</taxon>
    </lineage>
</organism>
<keyword evidence="5" id="KW-0408">Iron</keyword>
<evidence type="ECO:0000256" key="5">
    <source>
        <dbReference type="ARBA" id="ARBA00023004"/>
    </source>
</evidence>
<evidence type="ECO:0000256" key="6">
    <source>
        <dbReference type="RuleBase" id="RU000356"/>
    </source>
</evidence>
<dbReference type="InterPro" id="IPR012292">
    <property type="entry name" value="Globin/Proto"/>
</dbReference>
<dbReference type="EMBL" id="OU895877">
    <property type="protein sequence ID" value="CAG9801291.1"/>
    <property type="molecule type" value="Genomic_DNA"/>
</dbReference>
<sequence>MKLFIILALCIMSANCDLHPITSEEAETLRTLWSQVKHREADILYVIFKENPDIQAHFPAFVGKDLEALRKSLAFAIHSTRIVSFFSKIATLAGDPSNLPASKTLMNELGSSHKSRGIQKEFFNKFRASLDDFMQRQSSWNDNAAAVWNKASDNFYFVLFASLDGNPVN</sequence>
<feature type="signal peptide" evidence="7">
    <location>
        <begin position="1"/>
        <end position="16"/>
    </location>
</feature>
<reference evidence="9" key="2">
    <citation type="submission" date="2022-10" db="EMBL/GenBank/DDBJ databases">
        <authorList>
            <consortium name="ENA_rothamsted_submissions"/>
            <consortium name="culmorum"/>
            <person name="King R."/>
        </authorList>
    </citation>
    <scope>NUCLEOTIDE SEQUENCE</scope>
</reference>
<accession>A0A9N9RQG0</accession>
<evidence type="ECO:0000259" key="8">
    <source>
        <dbReference type="Pfam" id="PF00042"/>
    </source>
</evidence>
<protein>
    <recommendedName>
        <fullName evidence="8">Globin domain-containing protein</fullName>
    </recommendedName>
</protein>
<evidence type="ECO:0000256" key="1">
    <source>
        <dbReference type="ARBA" id="ARBA00022448"/>
    </source>
</evidence>
<dbReference type="Proteomes" id="UP001153620">
    <property type="component" value="Chromosome 1"/>
</dbReference>
<dbReference type="InterPro" id="IPR002336">
    <property type="entry name" value="Erythrocruorin"/>
</dbReference>
<dbReference type="CDD" id="cd01040">
    <property type="entry name" value="Mb-like"/>
    <property type="match status" value="1"/>
</dbReference>
<dbReference type="SUPFAM" id="SSF46458">
    <property type="entry name" value="Globin-like"/>
    <property type="match status" value="1"/>
</dbReference>
<gene>
    <name evidence="9" type="ORF">CHIRRI_LOCUS4222</name>
</gene>
<keyword evidence="1 6" id="KW-0813">Transport</keyword>
<dbReference type="InterPro" id="IPR009050">
    <property type="entry name" value="Globin-like_sf"/>
</dbReference>
<keyword evidence="7" id="KW-0732">Signal</keyword>
<evidence type="ECO:0000256" key="3">
    <source>
        <dbReference type="ARBA" id="ARBA00022621"/>
    </source>
</evidence>
<feature type="chain" id="PRO_5040325322" description="Globin domain-containing protein" evidence="7">
    <location>
        <begin position="17"/>
        <end position="169"/>
    </location>
</feature>
<dbReference type="GO" id="GO:0020037">
    <property type="term" value="F:heme binding"/>
    <property type="evidence" value="ECO:0007669"/>
    <property type="project" value="InterPro"/>
</dbReference>
<evidence type="ECO:0000256" key="7">
    <source>
        <dbReference type="SAM" id="SignalP"/>
    </source>
</evidence>
<evidence type="ECO:0000256" key="2">
    <source>
        <dbReference type="ARBA" id="ARBA00022617"/>
    </source>
</evidence>
<dbReference type="GO" id="GO:0046872">
    <property type="term" value="F:metal ion binding"/>
    <property type="evidence" value="ECO:0007669"/>
    <property type="project" value="UniProtKB-KW"/>
</dbReference>
<dbReference type="GO" id="GO:0019825">
    <property type="term" value="F:oxygen binding"/>
    <property type="evidence" value="ECO:0007669"/>
    <property type="project" value="InterPro"/>
</dbReference>
<keyword evidence="10" id="KW-1185">Reference proteome</keyword>
<reference evidence="9" key="1">
    <citation type="submission" date="2022-01" db="EMBL/GenBank/DDBJ databases">
        <authorList>
            <person name="King R."/>
        </authorList>
    </citation>
    <scope>NUCLEOTIDE SEQUENCE</scope>
</reference>
<dbReference type="InterPro" id="IPR044399">
    <property type="entry name" value="Mb-like_M"/>
</dbReference>
<dbReference type="Pfam" id="PF00042">
    <property type="entry name" value="Globin"/>
    <property type="match status" value="1"/>
</dbReference>
<dbReference type="PRINTS" id="PR00611">
    <property type="entry name" value="ERYTHCRUORIN"/>
</dbReference>
<feature type="domain" description="Globin" evidence="8">
    <location>
        <begin position="41"/>
        <end position="157"/>
    </location>
</feature>
<keyword evidence="2 6" id="KW-0349">Heme</keyword>
<name>A0A9N9RQG0_9DIPT</name>
<dbReference type="GO" id="GO:0005576">
    <property type="term" value="C:extracellular region"/>
    <property type="evidence" value="ECO:0007669"/>
    <property type="project" value="InterPro"/>
</dbReference>
<evidence type="ECO:0000313" key="10">
    <source>
        <dbReference type="Proteomes" id="UP001153620"/>
    </source>
</evidence>
<evidence type="ECO:0000256" key="4">
    <source>
        <dbReference type="ARBA" id="ARBA00022723"/>
    </source>
</evidence>
<dbReference type="GO" id="GO:0005833">
    <property type="term" value="C:hemoglobin complex"/>
    <property type="evidence" value="ECO:0007669"/>
    <property type="project" value="InterPro"/>
</dbReference>
<keyword evidence="3 6" id="KW-0561">Oxygen transport</keyword>
<keyword evidence="4" id="KW-0479">Metal-binding</keyword>
<dbReference type="OrthoDB" id="436496at2759"/>
<comment type="similarity">
    <text evidence="6">Belongs to the globin family.</text>
</comment>